<dbReference type="Gene3D" id="3.40.50.300">
    <property type="entry name" value="P-loop containing nucleotide triphosphate hydrolases"/>
    <property type="match status" value="1"/>
</dbReference>
<comment type="caution">
    <text evidence="5">The sequence shown here is derived from an EMBL/GenBank/DDBJ whole genome shotgun (WGS) entry which is preliminary data.</text>
</comment>
<proteinExistence type="inferred from homology"/>
<dbReference type="Proteomes" id="UP000176893">
    <property type="component" value="Unassembled WGS sequence"/>
</dbReference>
<evidence type="ECO:0000313" key="5">
    <source>
        <dbReference type="EMBL" id="OGM98468.1"/>
    </source>
</evidence>
<evidence type="ECO:0000259" key="4">
    <source>
        <dbReference type="PROSITE" id="PS50893"/>
    </source>
</evidence>
<dbReference type="GO" id="GO:0005524">
    <property type="term" value="F:ATP binding"/>
    <property type="evidence" value="ECO:0007669"/>
    <property type="project" value="UniProtKB-KW"/>
</dbReference>
<keyword evidence="5" id="KW-0132">Cell division</keyword>
<keyword evidence="3 5" id="KW-0067">ATP-binding</keyword>
<keyword evidence="2" id="KW-0547">Nucleotide-binding</keyword>
<dbReference type="GO" id="GO:0005886">
    <property type="term" value="C:plasma membrane"/>
    <property type="evidence" value="ECO:0007669"/>
    <property type="project" value="TreeGrafter"/>
</dbReference>
<organism evidence="5 6">
    <name type="scientific">Candidatus Yanofskybacteria bacterium RIFCSPHIGHO2_01_FULL_41_26</name>
    <dbReference type="NCBI Taxonomy" id="1802661"/>
    <lineage>
        <taxon>Bacteria</taxon>
        <taxon>Candidatus Yanofskyibacteriota</taxon>
    </lineage>
</organism>
<dbReference type="PANTHER" id="PTHR24220:SF470">
    <property type="entry name" value="CELL DIVISION ATP-BINDING PROTEIN FTSE"/>
    <property type="match status" value="1"/>
</dbReference>
<accession>A0A1F8EEC1</accession>
<dbReference type="PROSITE" id="PS00211">
    <property type="entry name" value="ABC_TRANSPORTER_1"/>
    <property type="match status" value="1"/>
</dbReference>
<dbReference type="AlphaFoldDB" id="A0A1F8EEC1"/>
<sequence length="229" mass="25285">MIEFKDVSTIYDNDESIEILNGINLHIKDGEFVSIIGPAGAGKSTLLRLLTREIRPFRGEIVLDGVNMSEIPSKAIPLLRRKIGTVYQDFKLLSTKTSFENVAFAMEVCGADKDEVNSDVPKILGIVGLGDKLKSFPHQLSGGEKQRLAIARALIHRPKIILADEPTGNLDLVNTYDVVKLLMKINELGTTVILATHNREVVNAIGRRVISIEKGKIVRDQVENGKYVI</sequence>
<gene>
    <name evidence="5" type="ORF">A2649_02735</name>
</gene>
<dbReference type="GO" id="GO:0051301">
    <property type="term" value="P:cell division"/>
    <property type="evidence" value="ECO:0007669"/>
    <property type="project" value="UniProtKB-KW"/>
</dbReference>
<evidence type="ECO:0000256" key="3">
    <source>
        <dbReference type="ARBA" id="ARBA00022840"/>
    </source>
</evidence>
<reference evidence="5 6" key="1">
    <citation type="journal article" date="2016" name="Nat. Commun.">
        <title>Thousands of microbial genomes shed light on interconnected biogeochemical processes in an aquifer system.</title>
        <authorList>
            <person name="Anantharaman K."/>
            <person name="Brown C.T."/>
            <person name="Hug L.A."/>
            <person name="Sharon I."/>
            <person name="Castelle C.J."/>
            <person name="Probst A.J."/>
            <person name="Thomas B.C."/>
            <person name="Singh A."/>
            <person name="Wilkins M.J."/>
            <person name="Karaoz U."/>
            <person name="Brodie E.L."/>
            <person name="Williams K.H."/>
            <person name="Hubbard S.S."/>
            <person name="Banfield J.F."/>
        </authorList>
    </citation>
    <scope>NUCLEOTIDE SEQUENCE [LARGE SCALE GENOMIC DNA]</scope>
</reference>
<dbReference type="InterPro" id="IPR027417">
    <property type="entry name" value="P-loop_NTPase"/>
</dbReference>
<dbReference type="STRING" id="1802661.A2649_02735"/>
<dbReference type="InterPro" id="IPR017871">
    <property type="entry name" value="ABC_transporter-like_CS"/>
</dbReference>
<dbReference type="EMBL" id="MGJB01000015">
    <property type="protein sequence ID" value="OGM98468.1"/>
    <property type="molecule type" value="Genomic_DNA"/>
</dbReference>
<name>A0A1F8EEC1_9BACT</name>
<dbReference type="SUPFAM" id="SSF52540">
    <property type="entry name" value="P-loop containing nucleoside triphosphate hydrolases"/>
    <property type="match status" value="1"/>
</dbReference>
<dbReference type="GO" id="GO:0022857">
    <property type="term" value="F:transmembrane transporter activity"/>
    <property type="evidence" value="ECO:0007669"/>
    <property type="project" value="TreeGrafter"/>
</dbReference>
<feature type="domain" description="ABC transporter" evidence="4">
    <location>
        <begin position="2"/>
        <end position="229"/>
    </location>
</feature>
<dbReference type="InterPro" id="IPR003593">
    <property type="entry name" value="AAA+_ATPase"/>
</dbReference>
<evidence type="ECO:0000313" key="6">
    <source>
        <dbReference type="Proteomes" id="UP000176893"/>
    </source>
</evidence>
<dbReference type="GO" id="GO:0016887">
    <property type="term" value="F:ATP hydrolysis activity"/>
    <property type="evidence" value="ECO:0007669"/>
    <property type="project" value="InterPro"/>
</dbReference>
<dbReference type="InterPro" id="IPR015854">
    <property type="entry name" value="ABC_transpr_LolD-like"/>
</dbReference>
<protein>
    <submittedName>
        <fullName evidence="5">Cell division ATP-binding protein FtsE</fullName>
    </submittedName>
</protein>
<dbReference type="PROSITE" id="PS50893">
    <property type="entry name" value="ABC_TRANSPORTER_2"/>
    <property type="match status" value="1"/>
</dbReference>
<dbReference type="SMART" id="SM00382">
    <property type="entry name" value="AAA"/>
    <property type="match status" value="1"/>
</dbReference>
<keyword evidence="5" id="KW-0131">Cell cycle</keyword>
<dbReference type="PANTHER" id="PTHR24220">
    <property type="entry name" value="IMPORT ATP-BINDING PROTEIN"/>
    <property type="match status" value="1"/>
</dbReference>
<dbReference type="FunFam" id="3.40.50.300:FF:000056">
    <property type="entry name" value="Cell division ATP-binding protein FtsE"/>
    <property type="match status" value="1"/>
</dbReference>
<evidence type="ECO:0000256" key="1">
    <source>
        <dbReference type="ARBA" id="ARBA00005417"/>
    </source>
</evidence>
<comment type="similarity">
    <text evidence="1">Belongs to the ABC transporter superfamily.</text>
</comment>
<dbReference type="Pfam" id="PF00005">
    <property type="entry name" value="ABC_tran"/>
    <property type="match status" value="1"/>
</dbReference>
<dbReference type="InterPro" id="IPR003439">
    <property type="entry name" value="ABC_transporter-like_ATP-bd"/>
</dbReference>
<evidence type="ECO:0000256" key="2">
    <source>
        <dbReference type="ARBA" id="ARBA00022741"/>
    </source>
</evidence>